<keyword evidence="2" id="KW-1185">Reference proteome</keyword>
<dbReference type="EMBL" id="LMWY01000024">
    <property type="protein sequence ID" value="KUO02540.1"/>
    <property type="molecule type" value="Genomic_DNA"/>
</dbReference>
<dbReference type="STRING" id="661399.AQJ67_21955"/>
<evidence type="ECO:0000313" key="1">
    <source>
        <dbReference type="EMBL" id="KUO02540.1"/>
    </source>
</evidence>
<reference evidence="1 2" key="1">
    <citation type="submission" date="2015-10" db="EMBL/GenBank/DDBJ databases">
        <title>Draft genome sequence of Streptomyces caeruleatus NRRL B-24802, type strain for the species Streptomyces caeruleatus.</title>
        <authorList>
            <person name="Ruckert C."/>
            <person name="Winkler A."/>
            <person name="Kalinowski J."/>
            <person name="Kampfer P."/>
            <person name="Glaeser S."/>
        </authorList>
    </citation>
    <scope>NUCLEOTIDE SEQUENCE [LARGE SCALE GENOMIC DNA]</scope>
    <source>
        <strain evidence="1 2">NRRL B-24802</strain>
    </source>
</reference>
<protein>
    <submittedName>
        <fullName evidence="1">Uncharacterized protein</fullName>
    </submittedName>
</protein>
<comment type="caution">
    <text evidence="1">The sequence shown here is derived from an EMBL/GenBank/DDBJ whole genome shotgun (WGS) entry which is preliminary data.</text>
</comment>
<gene>
    <name evidence="1" type="ORF">AQJ67_21955</name>
</gene>
<dbReference type="OrthoDB" id="3529747at2"/>
<name>A0A117RPT0_9ACTN</name>
<sequence length="158" mass="16759">MSAVPADAATKKDPACPRTTYTINSKKHYFVKSWWNGTHLKDGPGGTISLSVTKSGTLSATASASTDVSVKAIVAKAKVTVSASVTASVTVTVGHTFTHDITKGKYGNAQYGSWGYKVGFTKKKTSYNGYGYCSVHTTKGTAILPTSSTGWKYWETKS</sequence>
<evidence type="ECO:0000313" key="2">
    <source>
        <dbReference type="Proteomes" id="UP000053429"/>
    </source>
</evidence>
<organism evidence="1 2">
    <name type="scientific">Streptomyces caeruleatus</name>
    <dbReference type="NCBI Taxonomy" id="661399"/>
    <lineage>
        <taxon>Bacteria</taxon>
        <taxon>Bacillati</taxon>
        <taxon>Actinomycetota</taxon>
        <taxon>Actinomycetes</taxon>
        <taxon>Kitasatosporales</taxon>
        <taxon>Streptomycetaceae</taxon>
        <taxon>Streptomyces</taxon>
    </lineage>
</organism>
<accession>A0A117RPT0</accession>
<dbReference type="AlphaFoldDB" id="A0A117RPT0"/>
<dbReference type="Proteomes" id="UP000053429">
    <property type="component" value="Unassembled WGS sequence"/>
</dbReference>
<proteinExistence type="predicted"/>